<accession>A0A1F6UX72</accession>
<dbReference type="AlphaFoldDB" id="A0A1F6UX72"/>
<proteinExistence type="predicted"/>
<evidence type="ECO:0000259" key="1">
    <source>
        <dbReference type="Pfam" id="PF13200"/>
    </source>
</evidence>
<organism evidence="2 3">
    <name type="scientific">Candidatus Nomurabacteria bacterium RIFCSPHIGHO2_01_FULL_39_9</name>
    <dbReference type="NCBI Taxonomy" id="1801735"/>
    <lineage>
        <taxon>Bacteria</taxon>
        <taxon>Candidatus Nomuraibacteriota</taxon>
    </lineage>
</organism>
<reference evidence="2 3" key="1">
    <citation type="journal article" date="2016" name="Nat. Commun.">
        <title>Thousands of microbial genomes shed light on interconnected biogeochemical processes in an aquifer system.</title>
        <authorList>
            <person name="Anantharaman K."/>
            <person name="Brown C.T."/>
            <person name="Hug L.A."/>
            <person name="Sharon I."/>
            <person name="Castelle C.J."/>
            <person name="Probst A.J."/>
            <person name="Thomas B.C."/>
            <person name="Singh A."/>
            <person name="Wilkins M.J."/>
            <person name="Karaoz U."/>
            <person name="Brodie E.L."/>
            <person name="Williams K.H."/>
            <person name="Hubbard S.S."/>
            <person name="Banfield J.F."/>
        </authorList>
    </citation>
    <scope>NUCLEOTIDE SEQUENCE [LARGE SCALE GENOMIC DNA]</scope>
</reference>
<dbReference type="STRING" id="1801735.A2645_01965"/>
<feature type="domain" description="DUF4015" evidence="1">
    <location>
        <begin position="67"/>
        <end position="376"/>
    </location>
</feature>
<sequence length="384" mass="43499">MKSNLKKTGVICGLFGLAVFGYFKMPDFFAVEFKQNPIIQTVAEEILPPEPPKIKVTHIETPTQVKGLYMTSYVAATPSIKAKVLGVVDRTEANALVVDIKDYRGRIVFKVNDPYLKEIGSEEDLIKNLEEFINELHAKNIYVIGRISVFQDAFLIHKWTDQAVKTKSGSVWKDRKGISWFDAGSKKVWDYIVAIAKESYSRGFDELQFDYIRFPSDGNMKDISYPFSEGKAKALVMKEFFAYLHENLKDTGAKTSADLFGMTTSNFDDLNIGQVLENAVPYFDYISPMVYPSHYPKTWNGFANPATKPYEVIKIAMTSAVGRLKVIGEDPKKLRPWLQDFNLGATYTADMVRKQIQATYDSGLDSWLIWDPANTYTEAALLKE</sequence>
<name>A0A1F6UX72_9BACT</name>
<gene>
    <name evidence="2" type="ORF">A2645_01965</name>
</gene>
<dbReference type="InterPro" id="IPR017853">
    <property type="entry name" value="GH"/>
</dbReference>
<dbReference type="EMBL" id="MFTL01000006">
    <property type="protein sequence ID" value="OGI61929.1"/>
    <property type="molecule type" value="Genomic_DNA"/>
</dbReference>
<dbReference type="SUPFAM" id="SSF51445">
    <property type="entry name" value="(Trans)glycosidases"/>
    <property type="match status" value="1"/>
</dbReference>
<dbReference type="InterPro" id="IPR025275">
    <property type="entry name" value="DUF4015"/>
</dbReference>
<protein>
    <recommendedName>
        <fullName evidence="1">DUF4015 domain-containing protein</fullName>
    </recommendedName>
</protein>
<dbReference type="Proteomes" id="UP000182253">
    <property type="component" value="Unassembled WGS sequence"/>
</dbReference>
<comment type="caution">
    <text evidence="2">The sequence shown here is derived from an EMBL/GenBank/DDBJ whole genome shotgun (WGS) entry which is preliminary data.</text>
</comment>
<dbReference type="Gene3D" id="3.20.20.80">
    <property type="entry name" value="Glycosidases"/>
    <property type="match status" value="1"/>
</dbReference>
<evidence type="ECO:0000313" key="3">
    <source>
        <dbReference type="Proteomes" id="UP000182253"/>
    </source>
</evidence>
<dbReference type="Pfam" id="PF13200">
    <property type="entry name" value="DUF4015"/>
    <property type="match status" value="1"/>
</dbReference>
<evidence type="ECO:0000313" key="2">
    <source>
        <dbReference type="EMBL" id="OGI61929.1"/>
    </source>
</evidence>